<dbReference type="GO" id="GO:0043709">
    <property type="term" value="P:cell adhesion involved in single-species biofilm formation"/>
    <property type="evidence" value="ECO:0007669"/>
    <property type="project" value="TreeGrafter"/>
</dbReference>
<evidence type="ECO:0000259" key="2">
    <source>
        <dbReference type="PROSITE" id="PS50110"/>
    </source>
</evidence>
<evidence type="ECO:0000313" key="4">
    <source>
        <dbReference type="EMBL" id="OIJ14540.1"/>
    </source>
</evidence>
<dbReference type="GO" id="GO:0000160">
    <property type="term" value="P:phosphorelay signal transduction system"/>
    <property type="evidence" value="ECO:0007669"/>
    <property type="project" value="InterPro"/>
</dbReference>
<dbReference type="PANTHER" id="PTHR45138">
    <property type="entry name" value="REGULATORY COMPONENTS OF SENSORY TRANSDUCTION SYSTEM"/>
    <property type="match status" value="1"/>
</dbReference>
<dbReference type="CDD" id="cd01949">
    <property type="entry name" value="GGDEF"/>
    <property type="match status" value="1"/>
</dbReference>
<keyword evidence="1" id="KW-0597">Phosphoprotein</keyword>
<dbReference type="PROSITE" id="PS50110">
    <property type="entry name" value="RESPONSE_REGULATORY"/>
    <property type="match status" value="1"/>
</dbReference>
<dbReference type="GO" id="GO:1902201">
    <property type="term" value="P:negative regulation of bacterial-type flagellum-dependent cell motility"/>
    <property type="evidence" value="ECO:0007669"/>
    <property type="project" value="TreeGrafter"/>
</dbReference>
<dbReference type="Gene3D" id="3.30.70.270">
    <property type="match status" value="1"/>
</dbReference>
<dbReference type="Proteomes" id="UP000180098">
    <property type="component" value="Unassembled WGS sequence"/>
</dbReference>
<dbReference type="GO" id="GO:0005886">
    <property type="term" value="C:plasma membrane"/>
    <property type="evidence" value="ECO:0007669"/>
    <property type="project" value="TreeGrafter"/>
</dbReference>
<dbReference type="PANTHER" id="PTHR45138:SF9">
    <property type="entry name" value="DIGUANYLATE CYCLASE DGCM-RELATED"/>
    <property type="match status" value="1"/>
</dbReference>
<comment type="caution">
    <text evidence="4">The sequence shown here is derived from an EMBL/GenBank/DDBJ whole genome shotgun (WGS) entry which is preliminary data.</text>
</comment>
<evidence type="ECO:0000259" key="3">
    <source>
        <dbReference type="PROSITE" id="PS50887"/>
    </source>
</evidence>
<feature type="domain" description="Response regulatory" evidence="2">
    <location>
        <begin position="24"/>
        <end position="140"/>
    </location>
</feature>
<dbReference type="InterPro" id="IPR029787">
    <property type="entry name" value="Nucleotide_cyclase"/>
</dbReference>
<dbReference type="InterPro" id="IPR000160">
    <property type="entry name" value="GGDEF_dom"/>
</dbReference>
<dbReference type="Pfam" id="PF00072">
    <property type="entry name" value="Response_reg"/>
    <property type="match status" value="1"/>
</dbReference>
<dbReference type="SUPFAM" id="SSF52172">
    <property type="entry name" value="CheY-like"/>
    <property type="match status" value="1"/>
</dbReference>
<feature type="modified residue" description="4-aspartylphosphate" evidence="1">
    <location>
        <position position="73"/>
    </location>
</feature>
<dbReference type="GO" id="GO:0052621">
    <property type="term" value="F:diguanylate cyclase activity"/>
    <property type="evidence" value="ECO:0007669"/>
    <property type="project" value="TreeGrafter"/>
</dbReference>
<dbReference type="InterPro" id="IPR050469">
    <property type="entry name" value="Diguanylate_Cyclase"/>
</dbReference>
<dbReference type="Gene3D" id="3.40.50.2300">
    <property type="match status" value="1"/>
</dbReference>
<dbReference type="EMBL" id="MLQQ01000006">
    <property type="protein sequence ID" value="OIJ14540.1"/>
    <property type="molecule type" value="Genomic_DNA"/>
</dbReference>
<dbReference type="InterPro" id="IPR011006">
    <property type="entry name" value="CheY-like_superfamily"/>
</dbReference>
<dbReference type="AlphaFoldDB" id="A0A1S2LQR7"/>
<gene>
    <name evidence="4" type="ORF">BKP35_06595</name>
</gene>
<dbReference type="NCBIfam" id="TIGR00254">
    <property type="entry name" value="GGDEF"/>
    <property type="match status" value="1"/>
</dbReference>
<dbReference type="InterPro" id="IPR043128">
    <property type="entry name" value="Rev_trsase/Diguanyl_cyclase"/>
</dbReference>
<accession>A0A1S2LQR7</accession>
<evidence type="ECO:0000313" key="5">
    <source>
        <dbReference type="Proteomes" id="UP000180098"/>
    </source>
</evidence>
<evidence type="ECO:0000256" key="1">
    <source>
        <dbReference type="PROSITE-ProRule" id="PRU00169"/>
    </source>
</evidence>
<sequence>MNKDKNEQQKIRPHIITDEINGSSLLIIDDDDDLRNLLVRKFMKKGFNVDDAHDVSVAKQKLLNNKYDLIILDLMMVPESGYVLFQFLIDNPQLKWISLIVLSGSSDVNDKIKCLQLGADDYVTKPFQFEEVNARVCRILTRAKEFEQLAFYDPLTGVFNRRYLENQMMIEIQRLERIPANMCISVFDIDRFKLINDRFGHSVGDIILQGLTAEVKKQLRQSDLLARYGGEEFIIFMPNTNEEDATLILDRILKEIRQLPLAKVGNENITITFSAGVAQYETDMTIKEWVDRADQLLYLAKDKGRNRVINWTDSNL</sequence>
<proteinExistence type="predicted"/>
<feature type="domain" description="GGDEF" evidence="3">
    <location>
        <begin position="180"/>
        <end position="313"/>
    </location>
</feature>
<protein>
    <recommendedName>
        <fullName evidence="6">Diguanylate cyclase response regulator</fullName>
    </recommendedName>
</protein>
<dbReference type="SMART" id="SM00448">
    <property type="entry name" value="REC"/>
    <property type="match status" value="1"/>
</dbReference>
<organism evidence="4 5">
    <name type="scientific">Anaerobacillus arseniciselenatis</name>
    <dbReference type="NCBI Taxonomy" id="85682"/>
    <lineage>
        <taxon>Bacteria</taxon>
        <taxon>Bacillati</taxon>
        <taxon>Bacillota</taxon>
        <taxon>Bacilli</taxon>
        <taxon>Bacillales</taxon>
        <taxon>Bacillaceae</taxon>
        <taxon>Anaerobacillus</taxon>
    </lineage>
</organism>
<dbReference type="FunFam" id="3.30.70.270:FF:000001">
    <property type="entry name" value="Diguanylate cyclase domain protein"/>
    <property type="match status" value="1"/>
</dbReference>
<dbReference type="OrthoDB" id="9759607at2"/>
<name>A0A1S2LQR7_9BACI</name>
<dbReference type="PROSITE" id="PS50887">
    <property type="entry name" value="GGDEF"/>
    <property type="match status" value="1"/>
</dbReference>
<dbReference type="InterPro" id="IPR001789">
    <property type="entry name" value="Sig_transdc_resp-reg_receiver"/>
</dbReference>
<dbReference type="RefSeq" id="WP_071312580.1">
    <property type="nucleotide sequence ID" value="NZ_MLQQ01000006.1"/>
</dbReference>
<dbReference type="SUPFAM" id="SSF55073">
    <property type="entry name" value="Nucleotide cyclase"/>
    <property type="match status" value="1"/>
</dbReference>
<keyword evidence="5" id="KW-1185">Reference proteome</keyword>
<dbReference type="SMART" id="SM00267">
    <property type="entry name" value="GGDEF"/>
    <property type="match status" value="1"/>
</dbReference>
<reference evidence="4 5" key="1">
    <citation type="submission" date="2016-10" db="EMBL/GenBank/DDBJ databases">
        <title>Draft genome sequences of four alkaliphilic bacteria belonging to the Anaerobacillus genus.</title>
        <authorList>
            <person name="Bassil N.M."/>
            <person name="Lloyd J.R."/>
        </authorList>
    </citation>
    <scope>NUCLEOTIDE SEQUENCE [LARGE SCALE GENOMIC DNA]</scope>
    <source>
        <strain evidence="4 5">DSM 15340</strain>
    </source>
</reference>
<dbReference type="Pfam" id="PF00990">
    <property type="entry name" value="GGDEF"/>
    <property type="match status" value="1"/>
</dbReference>
<evidence type="ECO:0008006" key="6">
    <source>
        <dbReference type="Google" id="ProtNLM"/>
    </source>
</evidence>